<name>A0A3M7L831_9FLAO</name>
<dbReference type="EMBL" id="QWIV01000015">
    <property type="protein sequence ID" value="RMZ58154.1"/>
    <property type="molecule type" value="Genomic_DNA"/>
</dbReference>
<sequence>MKDKEKIIKTGYLLSYDYKFIFNSLKQTYDSTDEIFICYDKDGKTWAGNDFEIPETIFSDIRKLDHQKKITFYADTFYIPGKSTMDLETRQRNMLAEKMGKGGWHIQIDSDEYPINFKKLELFLRKQKYLLKNTKKTPVNFFVNFVTLFKQTEDGFFVISPYTESCFLITNVPDYSHARYPHNSYSLKLDFNNIHQSWAREGHEILQKINNWGHNNDFDTSEFYKTWESLNSENYTQFKDFHPIYPKDWKELQFIPAKNIEEFIINFEKNYPQQDIQIPLPFKKRLKLYLKSLF</sequence>
<comment type="caution">
    <text evidence="1">The sequence shown here is derived from an EMBL/GenBank/DDBJ whole genome shotgun (WGS) entry which is preliminary data.</text>
</comment>
<gene>
    <name evidence="1" type="ORF">D1632_17870</name>
</gene>
<keyword evidence="2" id="KW-1185">Reference proteome</keyword>
<reference evidence="1 2" key="1">
    <citation type="submission" date="2018-08" db="EMBL/GenBank/DDBJ databases">
        <title>Chryseobacterium nematophagum: a novel matrix digesting pathogen of nematodes.</title>
        <authorList>
            <person name="Page A."/>
            <person name="Roberts M."/>
            <person name="Felix M.-A."/>
            <person name="Weir W."/>
        </authorList>
    </citation>
    <scope>NUCLEOTIDE SEQUENCE [LARGE SCALE GENOMIC DNA]</scope>
    <source>
        <strain evidence="1 2">JUb275</strain>
    </source>
</reference>
<dbReference type="AlphaFoldDB" id="A0A3M7L831"/>
<evidence type="ECO:0000313" key="2">
    <source>
        <dbReference type="Proteomes" id="UP000267524"/>
    </source>
</evidence>
<evidence type="ECO:0000313" key="1">
    <source>
        <dbReference type="EMBL" id="RMZ58154.1"/>
    </source>
</evidence>
<dbReference type="RefSeq" id="WP_122548594.1">
    <property type="nucleotide sequence ID" value="NZ_QWIV01000015.1"/>
</dbReference>
<proteinExistence type="predicted"/>
<dbReference type="Proteomes" id="UP000267524">
    <property type="component" value="Unassembled WGS sequence"/>
</dbReference>
<organism evidence="1 2">
    <name type="scientific">Chryseobacterium nematophagum</name>
    <dbReference type="NCBI Taxonomy" id="2305228"/>
    <lineage>
        <taxon>Bacteria</taxon>
        <taxon>Pseudomonadati</taxon>
        <taxon>Bacteroidota</taxon>
        <taxon>Flavobacteriia</taxon>
        <taxon>Flavobacteriales</taxon>
        <taxon>Weeksellaceae</taxon>
        <taxon>Chryseobacterium group</taxon>
        <taxon>Chryseobacterium</taxon>
    </lineage>
</organism>
<accession>A0A3M7L831</accession>
<protein>
    <submittedName>
        <fullName evidence="1">Uncharacterized protein</fullName>
    </submittedName>
</protein>